<keyword evidence="4" id="KW-0808">Transferase</keyword>
<evidence type="ECO:0000259" key="15">
    <source>
        <dbReference type="PROSITE" id="PS50112"/>
    </source>
</evidence>
<keyword evidence="18" id="KW-1185">Reference proteome</keyword>
<comment type="caution">
    <text evidence="17">The sequence shown here is derived from an EMBL/GenBank/DDBJ whole genome shotgun (WGS) entry which is preliminary data.</text>
</comment>
<dbReference type="Pfam" id="PF02518">
    <property type="entry name" value="HATPase_c"/>
    <property type="match status" value="1"/>
</dbReference>
<evidence type="ECO:0000256" key="2">
    <source>
        <dbReference type="ARBA" id="ARBA00012438"/>
    </source>
</evidence>
<feature type="domain" description="Histidine kinase" evidence="13">
    <location>
        <begin position="347"/>
        <end position="568"/>
    </location>
</feature>
<feature type="modified residue" description="4-aspartylphosphate" evidence="11">
    <location>
        <position position="642"/>
    </location>
</feature>
<dbReference type="InterPro" id="IPR013767">
    <property type="entry name" value="PAS_fold"/>
</dbReference>
<keyword evidence="5" id="KW-0547">Nucleotide-binding</keyword>
<dbReference type="InterPro" id="IPR011006">
    <property type="entry name" value="CheY-like_superfamily"/>
</dbReference>
<gene>
    <name evidence="17" type="ORF">BZG01_20425</name>
</gene>
<dbReference type="InterPro" id="IPR000014">
    <property type="entry name" value="PAS"/>
</dbReference>
<dbReference type="GO" id="GO:0000155">
    <property type="term" value="F:phosphorelay sensor kinase activity"/>
    <property type="evidence" value="ECO:0007669"/>
    <property type="project" value="InterPro"/>
</dbReference>
<evidence type="ECO:0000256" key="6">
    <source>
        <dbReference type="ARBA" id="ARBA00022777"/>
    </source>
</evidence>
<dbReference type="PANTHER" id="PTHR45339">
    <property type="entry name" value="HYBRID SIGNAL TRANSDUCTION HISTIDINE KINASE J"/>
    <property type="match status" value="1"/>
</dbReference>
<evidence type="ECO:0000256" key="9">
    <source>
        <dbReference type="ARBA" id="ARBA00064003"/>
    </source>
</evidence>
<evidence type="ECO:0000256" key="7">
    <source>
        <dbReference type="ARBA" id="ARBA00022840"/>
    </source>
</evidence>
<reference evidence="17 18" key="1">
    <citation type="journal article" date="2017" name="Front. Microbiol.">
        <title>Labilibaculum manganireducens gen. nov., sp. nov. and Labilibaculum filiforme sp. nov., Novel Bacteroidetes Isolated from Subsurface Sediments of the Baltic Sea.</title>
        <authorList>
            <person name="Vandieken V."/>
            <person name="Marshall I.P."/>
            <person name="Niemann H."/>
            <person name="Engelen B."/>
            <person name="Cypionka H."/>
        </authorList>
    </citation>
    <scope>NUCLEOTIDE SEQUENCE [LARGE SCALE GENOMIC DNA]</scope>
    <source>
        <strain evidence="17 18">59.10-2M</strain>
    </source>
</reference>
<keyword evidence="3 11" id="KW-0597">Phosphoprotein</keyword>
<dbReference type="FunFam" id="1.10.287.130:FF:000002">
    <property type="entry name" value="Two-component osmosensing histidine kinase"/>
    <property type="match status" value="1"/>
</dbReference>
<dbReference type="Proteomes" id="UP000233618">
    <property type="component" value="Unassembled WGS sequence"/>
</dbReference>
<dbReference type="SMART" id="SM00086">
    <property type="entry name" value="PAC"/>
    <property type="match status" value="2"/>
</dbReference>
<evidence type="ECO:0000256" key="5">
    <source>
        <dbReference type="ARBA" id="ARBA00022741"/>
    </source>
</evidence>
<dbReference type="SUPFAM" id="SSF55874">
    <property type="entry name" value="ATPase domain of HSP90 chaperone/DNA topoisomerase II/histidine kinase"/>
    <property type="match status" value="1"/>
</dbReference>
<dbReference type="NCBIfam" id="TIGR00229">
    <property type="entry name" value="sensory_box"/>
    <property type="match status" value="2"/>
</dbReference>
<dbReference type="SUPFAM" id="SSF52172">
    <property type="entry name" value="CheY-like"/>
    <property type="match status" value="1"/>
</dbReference>
<dbReference type="InterPro" id="IPR003661">
    <property type="entry name" value="HisK_dim/P_dom"/>
</dbReference>
<dbReference type="PROSITE" id="PS50112">
    <property type="entry name" value="PAS"/>
    <property type="match status" value="1"/>
</dbReference>
<evidence type="ECO:0000256" key="12">
    <source>
        <dbReference type="SAM" id="Coils"/>
    </source>
</evidence>
<dbReference type="SUPFAM" id="SSF55785">
    <property type="entry name" value="PYP-like sensor domain (PAS domain)"/>
    <property type="match status" value="2"/>
</dbReference>
<evidence type="ECO:0000313" key="18">
    <source>
        <dbReference type="Proteomes" id="UP000233618"/>
    </source>
</evidence>
<dbReference type="PRINTS" id="PR00344">
    <property type="entry name" value="BCTRLSENSOR"/>
</dbReference>
<dbReference type="PANTHER" id="PTHR45339:SF1">
    <property type="entry name" value="HYBRID SIGNAL TRANSDUCTION HISTIDINE KINASE J"/>
    <property type="match status" value="1"/>
</dbReference>
<dbReference type="InterPro" id="IPR001789">
    <property type="entry name" value="Sig_transdc_resp-reg_receiver"/>
</dbReference>
<dbReference type="SUPFAM" id="SSF47384">
    <property type="entry name" value="Homodimeric domain of signal transducing histidine kinase"/>
    <property type="match status" value="1"/>
</dbReference>
<dbReference type="InterPro" id="IPR000700">
    <property type="entry name" value="PAS-assoc_C"/>
</dbReference>
<comment type="subunit">
    <text evidence="9">At low DSF concentrations, interacts with RpfF.</text>
</comment>
<dbReference type="InterPro" id="IPR036890">
    <property type="entry name" value="HATPase_C_sf"/>
</dbReference>
<sequence>MHRLLKRQVRKYLSAEDESKFNDFLNAVEEAYEDYDKDIKQTENILDTCSLELFTLNKELRKAVDNKTQEVEAASSRMESIVNNISEVIFQTNFTGEWLYLNSAWTKITGFNISKSIGNHAFEFVHPDDIEGCMSKFRTLIEHKTSFCFIEVRMVTISGSYKWCEATVRVTRGFDGKRNGFTGTLKDITERKRLEEEKNKTEEKFKLIFEKSSVAYLLIKESRFIDCNKACLDLFGVSRKENFIGKYVKDFSPEYQPDGLLSFDKAKMYIEEGKIRGNAKFDWIHRKENGIEFPVEVALNKVPLMDGNILFVVLNDLSERKQVEQELIIAKEKAEEATYAKAQFLSTMSHEIRTPMNAVIGVTHLLSEDNPREDQIQNINILKLSADNLMTLINDILDFSKIEAGRVDIESLDFNFRNLIQNIASGFDMKSKEKGLDFIVDVDPKIPAYLIGDPTRISQVLNNLCGNAVKFTDKGNVQVMVSYQEKYDDKVKLKFEIKDTGIGIPEDKQDQIFQSFSQADSNTTRLYGGTGLGLTISKKLIEIMGGCINVKSDLEFGTTFSFDLCLTISHRSKPKLDFVTEGYQNNDKMKGLHILLAEDNQMNILILKQFLKKWEITYDIAMNGQVAFEKVQADNFDMVLMDLQMPIMDGYKATRSIRSLPDEKYKTMPILAITASAFNEIRKKVLDAGMNDFVTKPINPEDLYLKIEKYIL</sequence>
<organism evidence="17 18">
    <name type="scientific">Labilibaculum manganireducens</name>
    <dbReference type="NCBI Taxonomy" id="1940525"/>
    <lineage>
        <taxon>Bacteria</taxon>
        <taxon>Pseudomonadati</taxon>
        <taxon>Bacteroidota</taxon>
        <taxon>Bacteroidia</taxon>
        <taxon>Marinilabiliales</taxon>
        <taxon>Marinifilaceae</taxon>
        <taxon>Labilibaculum</taxon>
    </lineage>
</organism>
<evidence type="ECO:0000259" key="13">
    <source>
        <dbReference type="PROSITE" id="PS50109"/>
    </source>
</evidence>
<dbReference type="Pfam" id="PF00072">
    <property type="entry name" value="Response_reg"/>
    <property type="match status" value="1"/>
</dbReference>
<feature type="domain" description="PAC" evidence="16">
    <location>
        <begin position="148"/>
        <end position="200"/>
    </location>
</feature>
<proteinExistence type="predicted"/>
<name>A0A2N3HRQ7_9BACT</name>
<dbReference type="EC" id="2.7.13.3" evidence="2"/>
<dbReference type="AlphaFoldDB" id="A0A2N3HRQ7"/>
<dbReference type="EMBL" id="MVDE01000054">
    <property type="protein sequence ID" value="PKQ60740.1"/>
    <property type="molecule type" value="Genomic_DNA"/>
</dbReference>
<dbReference type="FunFam" id="3.30.565.10:FF:000010">
    <property type="entry name" value="Sensor histidine kinase RcsC"/>
    <property type="match status" value="1"/>
</dbReference>
<dbReference type="Gene3D" id="3.30.565.10">
    <property type="entry name" value="Histidine kinase-like ATPase, C-terminal domain"/>
    <property type="match status" value="1"/>
</dbReference>
<dbReference type="InterPro" id="IPR003594">
    <property type="entry name" value="HATPase_dom"/>
</dbReference>
<dbReference type="SMART" id="SM00448">
    <property type="entry name" value="REC"/>
    <property type="match status" value="1"/>
</dbReference>
<dbReference type="Gene3D" id="1.10.287.130">
    <property type="match status" value="1"/>
</dbReference>
<evidence type="ECO:0000256" key="10">
    <source>
        <dbReference type="ARBA" id="ARBA00068150"/>
    </source>
</evidence>
<dbReference type="CDD" id="cd00082">
    <property type="entry name" value="HisKA"/>
    <property type="match status" value="1"/>
</dbReference>
<evidence type="ECO:0000256" key="8">
    <source>
        <dbReference type="ARBA" id="ARBA00023012"/>
    </source>
</evidence>
<dbReference type="Gene3D" id="3.30.450.20">
    <property type="entry name" value="PAS domain"/>
    <property type="match status" value="2"/>
</dbReference>
<comment type="catalytic activity">
    <reaction evidence="1">
        <text>ATP + protein L-histidine = ADP + protein N-phospho-L-histidine.</text>
        <dbReference type="EC" id="2.7.13.3"/>
    </reaction>
</comment>
<dbReference type="PROSITE" id="PS50113">
    <property type="entry name" value="PAC"/>
    <property type="match status" value="1"/>
</dbReference>
<evidence type="ECO:0000259" key="14">
    <source>
        <dbReference type="PROSITE" id="PS50110"/>
    </source>
</evidence>
<dbReference type="RefSeq" id="WP_101311710.1">
    <property type="nucleotide sequence ID" value="NZ_MVDE01000054.1"/>
</dbReference>
<dbReference type="PROSITE" id="PS50110">
    <property type="entry name" value="RESPONSE_REGULATORY"/>
    <property type="match status" value="1"/>
</dbReference>
<dbReference type="InterPro" id="IPR001610">
    <property type="entry name" value="PAC"/>
</dbReference>
<dbReference type="SMART" id="SM00387">
    <property type="entry name" value="HATPase_c"/>
    <property type="match status" value="1"/>
</dbReference>
<keyword evidence="6" id="KW-0418">Kinase</keyword>
<evidence type="ECO:0000256" key="3">
    <source>
        <dbReference type="ARBA" id="ARBA00022553"/>
    </source>
</evidence>
<dbReference type="CDD" id="cd16922">
    <property type="entry name" value="HATPase_EvgS-ArcB-TorS-like"/>
    <property type="match status" value="1"/>
</dbReference>
<dbReference type="SMART" id="SM00091">
    <property type="entry name" value="PAS"/>
    <property type="match status" value="2"/>
</dbReference>
<feature type="domain" description="Response regulatory" evidence="14">
    <location>
        <begin position="593"/>
        <end position="711"/>
    </location>
</feature>
<dbReference type="Pfam" id="PF13426">
    <property type="entry name" value="PAS_9"/>
    <property type="match status" value="1"/>
</dbReference>
<dbReference type="PROSITE" id="PS50109">
    <property type="entry name" value="HIS_KIN"/>
    <property type="match status" value="1"/>
</dbReference>
<dbReference type="InterPro" id="IPR004358">
    <property type="entry name" value="Sig_transdc_His_kin-like_C"/>
</dbReference>
<keyword evidence="7" id="KW-0067">ATP-binding</keyword>
<dbReference type="Pfam" id="PF00989">
    <property type="entry name" value="PAS"/>
    <property type="match status" value="1"/>
</dbReference>
<evidence type="ECO:0000256" key="11">
    <source>
        <dbReference type="PROSITE-ProRule" id="PRU00169"/>
    </source>
</evidence>
<dbReference type="Pfam" id="PF00512">
    <property type="entry name" value="HisKA"/>
    <property type="match status" value="1"/>
</dbReference>
<dbReference type="CDD" id="cd17546">
    <property type="entry name" value="REC_hyHK_CKI1_RcsC-like"/>
    <property type="match status" value="1"/>
</dbReference>
<dbReference type="InterPro" id="IPR035965">
    <property type="entry name" value="PAS-like_dom_sf"/>
</dbReference>
<evidence type="ECO:0000313" key="17">
    <source>
        <dbReference type="EMBL" id="PKQ60740.1"/>
    </source>
</evidence>
<accession>A0A2N3HRQ7</accession>
<dbReference type="GO" id="GO:0005524">
    <property type="term" value="F:ATP binding"/>
    <property type="evidence" value="ECO:0007669"/>
    <property type="project" value="UniProtKB-KW"/>
</dbReference>
<keyword evidence="8" id="KW-0902">Two-component regulatory system</keyword>
<feature type="domain" description="PAS" evidence="15">
    <location>
        <begin position="74"/>
        <end position="144"/>
    </location>
</feature>
<dbReference type="Gene3D" id="3.40.50.2300">
    <property type="match status" value="1"/>
</dbReference>
<dbReference type="GO" id="GO:0006355">
    <property type="term" value="P:regulation of DNA-templated transcription"/>
    <property type="evidence" value="ECO:0007669"/>
    <property type="project" value="InterPro"/>
</dbReference>
<dbReference type="InterPro" id="IPR005467">
    <property type="entry name" value="His_kinase_dom"/>
</dbReference>
<dbReference type="CDD" id="cd00130">
    <property type="entry name" value="PAS"/>
    <property type="match status" value="2"/>
</dbReference>
<evidence type="ECO:0000259" key="16">
    <source>
        <dbReference type="PROSITE" id="PS50113"/>
    </source>
</evidence>
<dbReference type="InterPro" id="IPR036097">
    <property type="entry name" value="HisK_dim/P_sf"/>
</dbReference>
<dbReference type="SMART" id="SM00388">
    <property type="entry name" value="HisKA"/>
    <property type="match status" value="1"/>
</dbReference>
<evidence type="ECO:0000256" key="1">
    <source>
        <dbReference type="ARBA" id="ARBA00000085"/>
    </source>
</evidence>
<feature type="coiled-coil region" evidence="12">
    <location>
        <begin position="25"/>
        <end position="84"/>
    </location>
</feature>
<protein>
    <recommendedName>
        <fullName evidence="10">Sensory/regulatory protein RpfC</fullName>
        <ecNumber evidence="2">2.7.13.3</ecNumber>
    </recommendedName>
</protein>
<evidence type="ECO:0000256" key="4">
    <source>
        <dbReference type="ARBA" id="ARBA00022679"/>
    </source>
</evidence>
<keyword evidence="12" id="KW-0175">Coiled coil</keyword>